<dbReference type="GeneID" id="19146060"/>
<keyword evidence="2" id="KW-1133">Transmembrane helix</keyword>
<dbReference type="RefSeq" id="XP_007712883.1">
    <property type="nucleotide sequence ID" value="XM_007714693.1"/>
</dbReference>
<feature type="region of interest" description="Disordered" evidence="1">
    <location>
        <begin position="342"/>
        <end position="370"/>
    </location>
</feature>
<dbReference type="InterPro" id="IPR010721">
    <property type="entry name" value="UstE-like"/>
</dbReference>
<dbReference type="GO" id="GO:0016020">
    <property type="term" value="C:membrane"/>
    <property type="evidence" value="ECO:0007669"/>
    <property type="project" value="TreeGrafter"/>
</dbReference>
<keyword evidence="2" id="KW-0472">Membrane</keyword>
<evidence type="ECO:0000256" key="2">
    <source>
        <dbReference type="SAM" id="Phobius"/>
    </source>
</evidence>
<keyword evidence="2" id="KW-0812">Transmembrane</keyword>
<feature type="compositionally biased region" description="Basic and acidic residues" evidence="1">
    <location>
        <begin position="350"/>
        <end position="361"/>
    </location>
</feature>
<dbReference type="PANTHER" id="PTHR32251:SF23">
    <property type="entry name" value="3-OXO-5-ALPHA-STEROID 4-DEHYDROGENASE (DUF1295)"/>
    <property type="match status" value="1"/>
</dbReference>
<gene>
    <name evidence="3" type="ORF">COCCADRAFT_26767</name>
</gene>
<dbReference type="HOGENOM" id="CLU_043418_0_1_1"/>
<evidence type="ECO:0000313" key="4">
    <source>
        <dbReference type="Proteomes" id="UP000053841"/>
    </source>
</evidence>
<name>W6YBE1_COCC2</name>
<dbReference type="PANTHER" id="PTHR32251">
    <property type="entry name" value="3-OXO-5-ALPHA-STEROID 4-DEHYDROGENASE"/>
    <property type="match status" value="1"/>
</dbReference>
<keyword evidence="4" id="KW-1185">Reference proteome</keyword>
<evidence type="ECO:0008006" key="5">
    <source>
        <dbReference type="Google" id="ProtNLM"/>
    </source>
</evidence>
<dbReference type="eggNOG" id="KOG4650">
    <property type="taxonomic scope" value="Eukaryota"/>
</dbReference>
<feature type="transmembrane region" description="Helical" evidence="2">
    <location>
        <begin position="159"/>
        <end position="183"/>
    </location>
</feature>
<dbReference type="Gene3D" id="1.20.120.1630">
    <property type="match status" value="1"/>
</dbReference>
<feature type="transmembrane region" description="Helical" evidence="2">
    <location>
        <begin position="93"/>
        <end position="109"/>
    </location>
</feature>
<dbReference type="AlphaFoldDB" id="W6YBE1"/>
<dbReference type="OrthoDB" id="201504at2759"/>
<proteinExistence type="predicted"/>
<reference evidence="3 4" key="1">
    <citation type="journal article" date="2013" name="PLoS Genet.">
        <title>Comparative genome structure, secondary metabolite, and effector coding capacity across Cochliobolus pathogens.</title>
        <authorList>
            <person name="Condon B.J."/>
            <person name="Leng Y."/>
            <person name="Wu D."/>
            <person name="Bushley K.E."/>
            <person name="Ohm R.A."/>
            <person name="Otillar R."/>
            <person name="Martin J."/>
            <person name="Schackwitz W."/>
            <person name="Grimwood J."/>
            <person name="MohdZainudin N."/>
            <person name="Xue C."/>
            <person name="Wang R."/>
            <person name="Manning V.A."/>
            <person name="Dhillon B."/>
            <person name="Tu Z.J."/>
            <person name="Steffenson B.J."/>
            <person name="Salamov A."/>
            <person name="Sun H."/>
            <person name="Lowry S."/>
            <person name="LaButti K."/>
            <person name="Han J."/>
            <person name="Copeland A."/>
            <person name="Lindquist E."/>
            <person name="Barry K."/>
            <person name="Schmutz J."/>
            <person name="Baker S.E."/>
            <person name="Ciuffetti L.M."/>
            <person name="Grigoriev I.V."/>
            <person name="Zhong S."/>
            <person name="Turgeon B.G."/>
        </authorList>
    </citation>
    <scope>NUCLEOTIDE SEQUENCE [LARGE SCALE GENOMIC DNA]</scope>
    <source>
        <strain evidence="3 4">26-R-13</strain>
    </source>
</reference>
<organism evidence="3 4">
    <name type="scientific">Cochliobolus carbonum (strain 26-R-13)</name>
    <name type="common">Maize leaf spot fungus</name>
    <name type="synonym">Bipolaris zeicola</name>
    <dbReference type="NCBI Taxonomy" id="930089"/>
    <lineage>
        <taxon>Eukaryota</taxon>
        <taxon>Fungi</taxon>
        <taxon>Dikarya</taxon>
        <taxon>Ascomycota</taxon>
        <taxon>Pezizomycotina</taxon>
        <taxon>Dothideomycetes</taxon>
        <taxon>Pleosporomycetidae</taxon>
        <taxon>Pleosporales</taxon>
        <taxon>Pleosporineae</taxon>
        <taxon>Pleosporaceae</taxon>
        <taxon>Bipolaris</taxon>
    </lineage>
</organism>
<protein>
    <recommendedName>
        <fullName evidence="5">DUF1295-domain-containing protein</fullName>
    </recommendedName>
</protein>
<feature type="transmembrane region" description="Helical" evidence="2">
    <location>
        <begin position="62"/>
        <end position="81"/>
    </location>
</feature>
<sequence>MPDPRTYLDMAIPVVSTLPECADFHKTVEPYLPQLYDLPYQVVARISDVQALKELYLSTNPLISSFAFAVMFLSPVVLVLSEINRNYSQVDRIWSLLPALYNIHYATWAHLNGLPATKLDHVMAVSIIWSARLTFNYWRKGGYTIGSEDYRWNIVKDYIGGPAMFVMNVVFISFYQNFLLWVITTPTYILLLANRITGNTVSSYDSLFGRSMVALVVLEFFADQAQWNYYAARDEYRNTAKVPANKKYTREQLDRGFNTTGLFAWSRHPNFAAEQAFWVFLYQWCCLETETYYNWAAIGAALYLALFQGSTWLTELLSAGKYPEYKVYQERVSMFLPKLSTKSMEEPQTEVEKKKVKDAKAGKGAVKAKK</sequence>
<dbReference type="KEGG" id="bze:COCCADRAFT_26767"/>
<dbReference type="Proteomes" id="UP000053841">
    <property type="component" value="Unassembled WGS sequence"/>
</dbReference>
<evidence type="ECO:0000256" key="1">
    <source>
        <dbReference type="SAM" id="MobiDB-lite"/>
    </source>
</evidence>
<accession>W6YBE1</accession>
<evidence type="ECO:0000313" key="3">
    <source>
        <dbReference type="EMBL" id="EUC32799.1"/>
    </source>
</evidence>
<dbReference type="Pfam" id="PF06966">
    <property type="entry name" value="DUF1295"/>
    <property type="match status" value="1"/>
</dbReference>
<dbReference type="EMBL" id="KI964624">
    <property type="protein sequence ID" value="EUC32799.1"/>
    <property type="molecule type" value="Genomic_DNA"/>
</dbReference>